<proteinExistence type="inferred from homology"/>
<feature type="transmembrane region" description="Helical" evidence="9">
    <location>
        <begin position="384"/>
        <end position="410"/>
    </location>
</feature>
<dbReference type="Gene3D" id="1.10.357.20">
    <property type="entry name" value="SLC41 divalent cation transporters, integral membrane domain"/>
    <property type="match status" value="1"/>
</dbReference>
<dbReference type="Gene3D" id="3.10.580.10">
    <property type="entry name" value="CBS-domain"/>
    <property type="match status" value="1"/>
</dbReference>
<feature type="domain" description="CBS" evidence="10">
    <location>
        <begin position="136"/>
        <end position="199"/>
    </location>
</feature>
<dbReference type="Proteomes" id="UP000286482">
    <property type="component" value="Unassembled WGS sequence"/>
</dbReference>
<keyword evidence="3 9" id="KW-0813">Transport</keyword>
<dbReference type="AlphaFoldDB" id="A0A420E7N3"/>
<keyword evidence="6 9" id="KW-1133">Transmembrane helix</keyword>
<keyword evidence="7 9" id="KW-0472">Membrane</keyword>
<evidence type="ECO:0000256" key="3">
    <source>
        <dbReference type="ARBA" id="ARBA00022448"/>
    </source>
</evidence>
<dbReference type="InterPro" id="IPR006668">
    <property type="entry name" value="Mg_transptr_MgtE_intracell_dom"/>
</dbReference>
<feature type="transmembrane region" description="Helical" evidence="9">
    <location>
        <begin position="316"/>
        <end position="337"/>
    </location>
</feature>
<name>A0A420E7N3_9ALTE</name>
<dbReference type="RefSeq" id="WP_120356240.1">
    <property type="nucleotide sequence ID" value="NZ_RAQO01000009.1"/>
</dbReference>
<dbReference type="InterPro" id="IPR038076">
    <property type="entry name" value="MgtE_N_sf"/>
</dbReference>
<dbReference type="InterPro" id="IPR000644">
    <property type="entry name" value="CBS_dom"/>
</dbReference>
<gene>
    <name evidence="11" type="primary">mgtE</name>
    <name evidence="11" type="ORF">DBZ36_17400</name>
</gene>
<evidence type="ECO:0000256" key="5">
    <source>
        <dbReference type="ARBA" id="ARBA00022842"/>
    </source>
</evidence>
<dbReference type="PANTHER" id="PTHR41394">
    <property type="entry name" value="MAGNESIUM TRANSPORTER MGTE"/>
    <property type="match status" value="1"/>
</dbReference>
<feature type="domain" description="CBS" evidence="10">
    <location>
        <begin position="200"/>
        <end position="256"/>
    </location>
</feature>
<dbReference type="SUPFAM" id="SSF158791">
    <property type="entry name" value="MgtE N-terminal domain-like"/>
    <property type="match status" value="1"/>
</dbReference>
<dbReference type="InterPro" id="IPR036739">
    <property type="entry name" value="SLC41_membr_dom_sf"/>
</dbReference>
<dbReference type="SUPFAM" id="SSF161093">
    <property type="entry name" value="MgtE membrane domain-like"/>
    <property type="match status" value="1"/>
</dbReference>
<organism evidence="11 12">
    <name type="scientific">Alginatibacterium sediminis</name>
    <dbReference type="NCBI Taxonomy" id="2164068"/>
    <lineage>
        <taxon>Bacteria</taxon>
        <taxon>Pseudomonadati</taxon>
        <taxon>Pseudomonadota</taxon>
        <taxon>Gammaproteobacteria</taxon>
        <taxon>Alteromonadales</taxon>
        <taxon>Alteromonadaceae</taxon>
        <taxon>Alginatibacterium</taxon>
    </lineage>
</organism>
<dbReference type="EMBL" id="RAQO01000009">
    <property type="protein sequence ID" value="RKF14429.1"/>
    <property type="molecule type" value="Genomic_DNA"/>
</dbReference>
<dbReference type="GO" id="GO:0015095">
    <property type="term" value="F:magnesium ion transmembrane transporter activity"/>
    <property type="evidence" value="ECO:0007669"/>
    <property type="project" value="UniProtKB-UniRule"/>
</dbReference>
<evidence type="ECO:0000256" key="1">
    <source>
        <dbReference type="ARBA" id="ARBA00004141"/>
    </source>
</evidence>
<reference evidence="11 12" key="1">
    <citation type="submission" date="2018-09" db="EMBL/GenBank/DDBJ databases">
        <authorList>
            <person name="Wang Z."/>
        </authorList>
    </citation>
    <scope>NUCLEOTIDE SEQUENCE [LARGE SCALE GENOMIC DNA]</scope>
    <source>
        <strain evidence="11 12">ALS 81</strain>
    </source>
</reference>
<dbReference type="CDD" id="cd04606">
    <property type="entry name" value="CBS_pair_Mg_transporter"/>
    <property type="match status" value="1"/>
</dbReference>
<dbReference type="Pfam" id="PF00571">
    <property type="entry name" value="CBS"/>
    <property type="match status" value="2"/>
</dbReference>
<feature type="transmembrane region" description="Helical" evidence="9">
    <location>
        <begin position="358"/>
        <end position="378"/>
    </location>
</feature>
<evidence type="ECO:0000256" key="8">
    <source>
        <dbReference type="PROSITE-ProRule" id="PRU00703"/>
    </source>
</evidence>
<dbReference type="OrthoDB" id="9790355at2"/>
<dbReference type="InterPro" id="IPR006669">
    <property type="entry name" value="MgtE_transporter"/>
</dbReference>
<dbReference type="SMART" id="SM00924">
    <property type="entry name" value="MgtE_N"/>
    <property type="match status" value="1"/>
</dbReference>
<evidence type="ECO:0000259" key="10">
    <source>
        <dbReference type="PROSITE" id="PS51371"/>
    </source>
</evidence>
<dbReference type="InterPro" id="IPR046342">
    <property type="entry name" value="CBS_dom_sf"/>
</dbReference>
<comment type="similarity">
    <text evidence="2 9">Belongs to the SLC41A transporter family.</text>
</comment>
<dbReference type="InterPro" id="IPR006667">
    <property type="entry name" value="SLC41_membr_dom"/>
</dbReference>
<feature type="transmembrane region" description="Helical" evidence="9">
    <location>
        <begin position="422"/>
        <end position="445"/>
    </location>
</feature>
<keyword evidence="8" id="KW-0129">CBS domain</keyword>
<dbReference type="Pfam" id="PF01769">
    <property type="entry name" value="MgtE"/>
    <property type="match status" value="1"/>
</dbReference>
<evidence type="ECO:0000256" key="9">
    <source>
        <dbReference type="RuleBase" id="RU362011"/>
    </source>
</evidence>
<dbReference type="NCBIfam" id="TIGR00400">
    <property type="entry name" value="mgtE"/>
    <property type="match status" value="1"/>
</dbReference>
<dbReference type="GO" id="GO:0046872">
    <property type="term" value="F:metal ion binding"/>
    <property type="evidence" value="ECO:0007669"/>
    <property type="project" value="UniProtKB-KW"/>
</dbReference>
<feature type="transmembrane region" description="Helical" evidence="9">
    <location>
        <begin position="284"/>
        <end position="304"/>
    </location>
</feature>
<comment type="subunit">
    <text evidence="9">Homodimer.</text>
</comment>
<evidence type="ECO:0000313" key="11">
    <source>
        <dbReference type="EMBL" id="RKF14429.1"/>
    </source>
</evidence>
<evidence type="ECO:0000256" key="7">
    <source>
        <dbReference type="ARBA" id="ARBA00023136"/>
    </source>
</evidence>
<sequence length="447" mass="48769">MSQPQLKLTLEQGLIDLDRSLVRATLDDYHYADIGEELAEFNSPEAKQLLSLFALADRASLFAYLPPHQQAQVAALMSRNKLAALISRMEADERADLYKELDEEQRAMILPGLAQAEREDIRRLASYPEGSAGSIMTSDYATLKEHWLASRALKQLRLEAPDKETIYQTYVIDRERRVLGTISLRELILASPDAMIKDLMRTDIVSITVENDQEYATEQIRHYDLLAIPVVDDTQRMMGIITYDDAMDAAVEEATEDAQKSASVGKLDESVDRASFWQLYSKRIPWLVLLVFGAMFSGAGLAHFEDIIANHVVLVFFLPLLIGSGGNAGSQAAALMVRALATGDVGKGDWAKLFTKELLIGFSLGATMAIAVFALGLWRGGIDVAAIVAVAMVIIVMFSSLIGLSLPFLLSKLKVDPATASGPLVATIADVGGVLIYFGLASTVLGL</sequence>
<keyword evidence="4 9" id="KW-0812">Transmembrane</keyword>
<protein>
    <recommendedName>
        <fullName evidence="9">Magnesium transporter MgtE</fullName>
    </recommendedName>
</protein>
<evidence type="ECO:0000313" key="12">
    <source>
        <dbReference type="Proteomes" id="UP000286482"/>
    </source>
</evidence>
<comment type="function">
    <text evidence="9">Acts as a magnesium transporter.</text>
</comment>
<evidence type="ECO:0000256" key="4">
    <source>
        <dbReference type="ARBA" id="ARBA00022692"/>
    </source>
</evidence>
<dbReference type="PANTHER" id="PTHR41394:SF8">
    <property type="entry name" value="MAGNESIUM TRANSPORTER MGTE"/>
    <property type="match status" value="1"/>
</dbReference>
<dbReference type="GO" id="GO:0005886">
    <property type="term" value="C:plasma membrane"/>
    <property type="evidence" value="ECO:0007669"/>
    <property type="project" value="UniProtKB-SubCell"/>
</dbReference>
<evidence type="ECO:0000256" key="6">
    <source>
        <dbReference type="ARBA" id="ARBA00022989"/>
    </source>
</evidence>
<keyword evidence="12" id="KW-1185">Reference proteome</keyword>
<keyword evidence="9" id="KW-0479">Metal-binding</keyword>
<dbReference type="SUPFAM" id="SSF54631">
    <property type="entry name" value="CBS-domain pair"/>
    <property type="match status" value="1"/>
</dbReference>
<keyword evidence="5 9" id="KW-0460">Magnesium</keyword>
<comment type="subcellular location">
    <subcellularLocation>
        <location evidence="9">Cell membrane</location>
        <topology evidence="9">Multi-pass membrane protein</topology>
    </subcellularLocation>
    <subcellularLocation>
        <location evidence="1">Membrane</location>
        <topology evidence="1">Multi-pass membrane protein</topology>
    </subcellularLocation>
</comment>
<comment type="caution">
    <text evidence="11">The sequence shown here is derived from an EMBL/GenBank/DDBJ whole genome shotgun (WGS) entry which is preliminary data.</text>
</comment>
<keyword evidence="9" id="KW-1003">Cell membrane</keyword>
<evidence type="ECO:0000256" key="2">
    <source>
        <dbReference type="ARBA" id="ARBA00009749"/>
    </source>
</evidence>
<dbReference type="PROSITE" id="PS51371">
    <property type="entry name" value="CBS"/>
    <property type="match status" value="2"/>
</dbReference>
<dbReference type="Pfam" id="PF03448">
    <property type="entry name" value="MgtE_N"/>
    <property type="match status" value="1"/>
</dbReference>
<dbReference type="Gene3D" id="1.25.60.10">
    <property type="entry name" value="MgtE N-terminal domain-like"/>
    <property type="match status" value="1"/>
</dbReference>
<accession>A0A420E7N3</accession>